<sequence length="52" mass="5746">MASPITFRTPYDVRVDLVKNTITAHSDLDDAAAGELAVHILHTLNSIPEKMR</sequence>
<reference evidence="1" key="1">
    <citation type="submission" date="2006-06" db="EMBL/GenBank/DDBJ databases">
        <title>Complete sequence of chromosome of Mycobacterium sp. MCS.</title>
        <authorList>
            <consortium name="US DOE Joint Genome Institute"/>
            <person name="Copeland A."/>
            <person name="Lucas S."/>
            <person name="Lapidus A."/>
            <person name="Barry K."/>
            <person name="Detter J.C."/>
            <person name="Glavina del Rio T."/>
            <person name="Hammon N."/>
            <person name="Israni S."/>
            <person name="Dalin E."/>
            <person name="Tice H."/>
            <person name="Pitluck S."/>
            <person name="Martinez M."/>
            <person name="Schmutz J."/>
            <person name="Larimer F."/>
            <person name="Land M."/>
            <person name="Hauser L."/>
            <person name="Kyrpides N."/>
            <person name="Kim E."/>
            <person name="Miller C.D."/>
            <person name="Hughes J.E."/>
            <person name="Anderson A.J."/>
            <person name="Sims R.C."/>
            <person name="Richardson P."/>
        </authorList>
    </citation>
    <scope>NUCLEOTIDE SEQUENCE [LARGE SCALE GENOMIC DNA]</scope>
    <source>
        <strain evidence="1">MCS</strain>
    </source>
</reference>
<dbReference type="EMBL" id="CP000384">
    <property type="protein sequence ID" value="ABG06910.1"/>
    <property type="molecule type" value="Genomic_DNA"/>
</dbReference>
<proteinExistence type="predicted"/>
<dbReference type="Pfam" id="PF19826">
    <property type="entry name" value="DUF6307"/>
    <property type="match status" value="1"/>
</dbReference>
<dbReference type="KEGG" id="mmc:Mmcs_0791"/>
<dbReference type="AlphaFoldDB" id="A0A5Q5BFH2"/>
<dbReference type="InterPro" id="IPR046274">
    <property type="entry name" value="DUF6307"/>
</dbReference>
<evidence type="ECO:0000313" key="1">
    <source>
        <dbReference type="EMBL" id="ABG06910.1"/>
    </source>
</evidence>
<protein>
    <submittedName>
        <fullName evidence="1">Uncharacterized protein</fullName>
    </submittedName>
</protein>
<name>A0A5Q5BFH2_MYCSS</name>
<organism evidence="1">
    <name type="scientific">Mycobacterium sp. (strain MCS)</name>
    <dbReference type="NCBI Taxonomy" id="164756"/>
    <lineage>
        <taxon>Bacteria</taxon>
        <taxon>Bacillati</taxon>
        <taxon>Actinomycetota</taxon>
        <taxon>Actinomycetes</taxon>
        <taxon>Mycobacteriales</taxon>
        <taxon>Mycobacteriaceae</taxon>
        <taxon>Mycobacterium</taxon>
    </lineage>
</organism>
<accession>A0A5Q5BFH2</accession>
<gene>
    <name evidence="1" type="ordered locus">Mmcs_0791</name>
</gene>